<feature type="binding site" evidence="11">
    <location>
        <position position="169"/>
    </location>
    <ligand>
        <name>ATP</name>
        <dbReference type="ChEBI" id="CHEBI:30616"/>
    </ligand>
</feature>
<dbReference type="AlphaFoldDB" id="A0A1Y0L311"/>
<evidence type="ECO:0000256" key="1">
    <source>
        <dbReference type="ARBA" id="ARBA00004496"/>
    </source>
</evidence>
<dbReference type="GO" id="GO:0005524">
    <property type="term" value="F:ATP binding"/>
    <property type="evidence" value="ECO:0007669"/>
    <property type="project" value="UniProtKB-KW"/>
</dbReference>
<protein>
    <recommendedName>
        <fullName evidence="11">Uridylate kinase</fullName>
        <shortName evidence="11">UK</shortName>
        <ecNumber evidence="11">2.7.4.22</ecNumber>
    </recommendedName>
    <alternativeName>
        <fullName evidence="11">Uridine monophosphate kinase</fullName>
        <shortName evidence="11">UMP kinase</shortName>
        <shortName evidence="11">UMPK</shortName>
    </alternativeName>
</protein>
<keyword evidence="14" id="KW-1185">Reference proteome</keyword>
<keyword evidence="6 11" id="KW-0547">Nucleotide-binding</keyword>
<dbReference type="PIRSF" id="PIRSF005650">
    <property type="entry name" value="Uridylate_kin"/>
    <property type="match status" value="1"/>
</dbReference>
<evidence type="ECO:0000256" key="2">
    <source>
        <dbReference type="ARBA" id="ARBA00004791"/>
    </source>
</evidence>
<evidence type="ECO:0000256" key="8">
    <source>
        <dbReference type="ARBA" id="ARBA00022840"/>
    </source>
</evidence>
<keyword evidence="5 11" id="KW-0808">Transferase</keyword>
<dbReference type="UniPathway" id="UPA00159">
    <property type="reaction ID" value="UER00275"/>
</dbReference>
<dbReference type="GO" id="GO:0005737">
    <property type="term" value="C:cytoplasm"/>
    <property type="evidence" value="ECO:0007669"/>
    <property type="project" value="UniProtKB-SubCell"/>
</dbReference>
<dbReference type="HAMAP" id="MF_01220_B">
    <property type="entry name" value="PyrH_B"/>
    <property type="match status" value="1"/>
</dbReference>
<keyword evidence="4 11" id="KW-0963">Cytoplasm</keyword>
<dbReference type="Gene3D" id="3.40.1160.10">
    <property type="entry name" value="Acetylglutamate kinase-like"/>
    <property type="match status" value="1"/>
</dbReference>
<comment type="function">
    <text evidence="11">Catalyzes the reversible phosphorylation of UMP to UDP.</text>
</comment>
<dbReference type="InterPro" id="IPR036393">
    <property type="entry name" value="AceGlu_kinase-like_sf"/>
</dbReference>
<dbReference type="Pfam" id="PF00696">
    <property type="entry name" value="AA_kinase"/>
    <property type="match status" value="1"/>
</dbReference>
<evidence type="ECO:0000313" key="13">
    <source>
        <dbReference type="EMBL" id="ATX71397.1"/>
    </source>
</evidence>
<dbReference type="PANTHER" id="PTHR42833:SF4">
    <property type="entry name" value="URIDYLATE KINASE PUMPKIN, CHLOROPLASTIC"/>
    <property type="match status" value="1"/>
</dbReference>
<feature type="binding site" evidence="11">
    <location>
        <begin position="135"/>
        <end position="142"/>
    </location>
    <ligand>
        <name>UMP</name>
        <dbReference type="ChEBI" id="CHEBI:57865"/>
    </ligand>
</feature>
<dbReference type="InterPro" id="IPR011817">
    <property type="entry name" value="Uridylate_kinase"/>
</dbReference>
<evidence type="ECO:0000256" key="7">
    <source>
        <dbReference type="ARBA" id="ARBA00022777"/>
    </source>
</evidence>
<keyword evidence="9 11" id="KW-0665">Pyrimidine biosynthesis</keyword>
<proteinExistence type="inferred from homology"/>
<gene>
    <name evidence="11 13" type="primary">pyrH</name>
    <name evidence="13" type="ORF">SCLAR_v1c10970</name>
</gene>
<feature type="binding site" evidence="11">
    <location>
        <position position="172"/>
    </location>
    <ligand>
        <name>ATP</name>
        <dbReference type="ChEBI" id="CHEBI:30616"/>
    </ligand>
</feature>
<feature type="binding site" evidence="11">
    <location>
        <begin position="11"/>
        <end position="14"/>
    </location>
    <ligand>
        <name>ATP</name>
        <dbReference type="ChEBI" id="CHEBI:30616"/>
    </ligand>
</feature>
<organism evidence="13 14">
    <name type="scientific">Spiroplasma clarkii</name>
    <dbReference type="NCBI Taxonomy" id="2139"/>
    <lineage>
        <taxon>Bacteria</taxon>
        <taxon>Bacillati</taxon>
        <taxon>Mycoplasmatota</taxon>
        <taxon>Mollicutes</taxon>
        <taxon>Entomoplasmatales</taxon>
        <taxon>Spiroplasmataceae</taxon>
        <taxon>Spiroplasma</taxon>
    </lineage>
</organism>
<accession>A0A1Y0L311</accession>
<dbReference type="Proteomes" id="UP000231179">
    <property type="component" value="Chromosome"/>
</dbReference>
<evidence type="ECO:0000256" key="11">
    <source>
        <dbReference type="HAMAP-Rule" id="MF_01220"/>
    </source>
</evidence>
<dbReference type="PANTHER" id="PTHR42833">
    <property type="entry name" value="URIDYLATE KINASE"/>
    <property type="match status" value="1"/>
</dbReference>
<evidence type="ECO:0000256" key="9">
    <source>
        <dbReference type="ARBA" id="ARBA00022975"/>
    </source>
</evidence>
<dbReference type="EC" id="2.7.4.22" evidence="11"/>
<feature type="binding site" evidence="11">
    <location>
        <position position="58"/>
    </location>
    <ligand>
        <name>ATP</name>
        <dbReference type="ChEBI" id="CHEBI:30616"/>
    </ligand>
</feature>
<feature type="domain" description="Aspartate/glutamate/uridylate kinase" evidence="12">
    <location>
        <begin position="6"/>
        <end position="217"/>
    </location>
</feature>
<comment type="activity regulation">
    <text evidence="11">Inhibited by UTP.</text>
</comment>
<comment type="pathway">
    <text evidence="2 11">Pyrimidine metabolism; CTP biosynthesis via de novo pathway; UDP from UMP (UMPK route): step 1/1.</text>
</comment>
<dbReference type="GO" id="GO:0033862">
    <property type="term" value="F:UMP kinase activity"/>
    <property type="evidence" value="ECO:0007669"/>
    <property type="project" value="UniProtKB-EC"/>
</dbReference>
<dbReference type="EMBL" id="CP024870">
    <property type="protein sequence ID" value="ATX71397.1"/>
    <property type="molecule type" value="Genomic_DNA"/>
</dbReference>
<dbReference type="RefSeq" id="WP_100254935.1">
    <property type="nucleotide sequence ID" value="NZ_CP015819.1"/>
</dbReference>
<dbReference type="GO" id="GO:0044210">
    <property type="term" value="P:'de novo' CTP biosynthetic process"/>
    <property type="evidence" value="ECO:0007669"/>
    <property type="project" value="UniProtKB-UniRule"/>
</dbReference>
<keyword evidence="7 11" id="KW-0418">Kinase</keyword>
<evidence type="ECO:0000259" key="12">
    <source>
        <dbReference type="Pfam" id="PF00696"/>
    </source>
</evidence>
<evidence type="ECO:0000256" key="10">
    <source>
        <dbReference type="ARBA" id="ARBA00047767"/>
    </source>
</evidence>
<dbReference type="NCBIfam" id="TIGR02075">
    <property type="entry name" value="pyrH_bact"/>
    <property type="match status" value="1"/>
</dbReference>
<feature type="binding site" evidence="11">
    <location>
        <position position="163"/>
    </location>
    <ligand>
        <name>ATP</name>
        <dbReference type="ChEBI" id="CHEBI:30616"/>
    </ligand>
</feature>
<comment type="catalytic activity">
    <reaction evidence="10 11">
        <text>UMP + ATP = UDP + ADP</text>
        <dbReference type="Rhea" id="RHEA:24400"/>
        <dbReference type="ChEBI" id="CHEBI:30616"/>
        <dbReference type="ChEBI" id="CHEBI:57865"/>
        <dbReference type="ChEBI" id="CHEBI:58223"/>
        <dbReference type="ChEBI" id="CHEBI:456216"/>
        <dbReference type="EC" id="2.7.4.22"/>
    </reaction>
</comment>
<dbReference type="KEGG" id="scla:SCLARK_001565"/>
<feature type="binding site" evidence="11">
    <location>
        <position position="53"/>
    </location>
    <ligand>
        <name>UMP</name>
        <dbReference type="ChEBI" id="CHEBI:57865"/>
    </ligand>
</feature>
<keyword evidence="8 11" id="KW-0067">ATP-binding</keyword>
<dbReference type="GO" id="GO:0006225">
    <property type="term" value="P:UDP biosynthetic process"/>
    <property type="evidence" value="ECO:0007669"/>
    <property type="project" value="TreeGrafter"/>
</dbReference>
<reference evidence="13 14" key="1">
    <citation type="submission" date="2017-11" db="EMBL/GenBank/DDBJ databases">
        <title>Complete genome sequence of Spiroplasma clarkii CN-5 (DSM 19994).</title>
        <authorList>
            <person name="Tsai Y.-M."/>
            <person name="Chang A."/>
            <person name="Lo W.-S."/>
            <person name="Kuo C.-H."/>
        </authorList>
    </citation>
    <scope>NUCLEOTIDE SEQUENCE [LARGE SCALE GENOMIC DNA]</scope>
    <source>
        <strain evidence="13 14">CN-5</strain>
    </source>
</reference>
<feature type="binding site" evidence="11">
    <location>
        <position position="54"/>
    </location>
    <ligand>
        <name>ATP</name>
        <dbReference type="ChEBI" id="CHEBI:30616"/>
    </ligand>
</feature>
<comment type="caution">
    <text evidence="11">Lacks conserved residue(s) required for the propagation of feature annotation.</text>
</comment>
<sequence>MELKFKRVLLKISGEALKSGADDIYEKDKLDDVARQIIELTNEGLQIGLVIGGGNIWRGKLAGSLGLHRIEADYMGMLATIMNALALEASLKKMDFDKVKVYSSLEIKTVTTAYNYREAREKLEQGYVTIFAGGTGFSYFTTDTGASIRAIEIEADALLMAKNGTKGVYDSDPNINPKAKFYKHLSFDDLVSKKLQVMDSTAATLSRDGNLNVVVFDMNGHNNIKKMAYGELEATYINTEE</sequence>
<comment type="similarity">
    <text evidence="3 11">Belongs to the UMP kinase family.</text>
</comment>
<dbReference type="FunFam" id="3.40.1160.10:FF:000001">
    <property type="entry name" value="Uridylate kinase"/>
    <property type="match status" value="1"/>
</dbReference>
<evidence type="ECO:0000256" key="4">
    <source>
        <dbReference type="ARBA" id="ARBA00022490"/>
    </source>
</evidence>
<comment type="subunit">
    <text evidence="11">Homohexamer.</text>
</comment>
<evidence type="ECO:0000256" key="3">
    <source>
        <dbReference type="ARBA" id="ARBA00007614"/>
    </source>
</evidence>
<evidence type="ECO:0000256" key="5">
    <source>
        <dbReference type="ARBA" id="ARBA00022679"/>
    </source>
</evidence>
<dbReference type="SUPFAM" id="SSF53633">
    <property type="entry name" value="Carbamate kinase-like"/>
    <property type="match status" value="1"/>
</dbReference>
<dbReference type="InterPro" id="IPR001048">
    <property type="entry name" value="Asp/Glu/Uridylate_kinase"/>
</dbReference>
<evidence type="ECO:0000313" key="14">
    <source>
        <dbReference type="Proteomes" id="UP000231179"/>
    </source>
</evidence>
<name>A0A1Y0L311_9MOLU</name>
<dbReference type="CDD" id="cd04254">
    <property type="entry name" value="AAK_UMPK-PyrH-Ec"/>
    <property type="match status" value="1"/>
</dbReference>
<evidence type="ECO:0000256" key="6">
    <source>
        <dbReference type="ARBA" id="ARBA00022741"/>
    </source>
</evidence>
<feature type="binding site" evidence="11">
    <location>
        <position position="73"/>
    </location>
    <ligand>
        <name>UMP</name>
        <dbReference type="ChEBI" id="CHEBI:57865"/>
    </ligand>
</feature>
<dbReference type="OrthoDB" id="9807458at2"/>
<dbReference type="InterPro" id="IPR015963">
    <property type="entry name" value="Uridylate_kinase_bac"/>
</dbReference>
<comment type="subcellular location">
    <subcellularLocation>
        <location evidence="1 11">Cytoplasm</location>
    </subcellularLocation>
</comment>